<dbReference type="STRING" id="519442.Huta_1996"/>
<reference evidence="2 3" key="1">
    <citation type="journal article" date="2009" name="Stand. Genomic Sci.">
        <title>Complete genome sequence of Halorhabdus utahensis type strain (AX-2).</title>
        <authorList>
            <person name="Anderson I."/>
            <person name="Tindall B.J."/>
            <person name="Pomrenke H."/>
            <person name="Goker M."/>
            <person name="Lapidus A."/>
            <person name="Nolan M."/>
            <person name="Copeland A."/>
            <person name="Glavina Del Rio T."/>
            <person name="Chen F."/>
            <person name="Tice H."/>
            <person name="Cheng J.F."/>
            <person name="Lucas S."/>
            <person name="Chertkov O."/>
            <person name="Bruce D."/>
            <person name="Brettin T."/>
            <person name="Detter J.C."/>
            <person name="Han C."/>
            <person name="Goodwin L."/>
            <person name="Land M."/>
            <person name="Hauser L."/>
            <person name="Chang Y.J."/>
            <person name="Jeffries C.D."/>
            <person name="Pitluck S."/>
            <person name="Pati A."/>
            <person name="Mavromatis K."/>
            <person name="Ivanova N."/>
            <person name="Ovchinnikova G."/>
            <person name="Chen A."/>
            <person name="Palaniappan K."/>
            <person name="Chain P."/>
            <person name="Rohde M."/>
            <person name="Bristow J."/>
            <person name="Eisen J.A."/>
            <person name="Markowitz V."/>
            <person name="Hugenholtz P."/>
            <person name="Kyrpides N.C."/>
            <person name="Klenk H.P."/>
        </authorList>
    </citation>
    <scope>NUCLEOTIDE SEQUENCE [LARGE SCALE GENOMIC DNA]</scope>
    <source>
        <strain evidence="3">DSM 12940 / JCM 11049 / AX-2</strain>
    </source>
</reference>
<dbReference type="HOGENOM" id="CLU_145814_0_0_2"/>
<accession>C7NTH4</accession>
<keyword evidence="1" id="KW-0812">Transmembrane</keyword>
<dbReference type="KEGG" id="hut:Huta_1996"/>
<gene>
    <name evidence="2" type="ordered locus">Huta_1996</name>
</gene>
<evidence type="ECO:0000313" key="3">
    <source>
        <dbReference type="Proteomes" id="UP000002071"/>
    </source>
</evidence>
<sequence>MPWLVVGAAAPDVIDKPLGMVGVVELYHSVGHSVLLFAIVVPVAVSSAAGLGVAVGWASHLVADGLHVVVNGRPDALLSLGWPVVTPPDPLAIPPGAFFGYYVGSASFFLEVGLWVLGGVAVLSGSRAVSRVRGDGL</sequence>
<proteinExistence type="predicted"/>
<feature type="transmembrane region" description="Helical" evidence="1">
    <location>
        <begin position="99"/>
        <end position="123"/>
    </location>
</feature>
<keyword evidence="3" id="KW-1185">Reference proteome</keyword>
<keyword evidence="1" id="KW-1133">Transmembrane helix</keyword>
<organism evidence="2 3">
    <name type="scientific">Halorhabdus utahensis (strain DSM 12940 / JCM 11049 / AX-2)</name>
    <dbReference type="NCBI Taxonomy" id="519442"/>
    <lineage>
        <taxon>Archaea</taxon>
        <taxon>Methanobacteriati</taxon>
        <taxon>Methanobacteriota</taxon>
        <taxon>Stenosarchaea group</taxon>
        <taxon>Halobacteria</taxon>
        <taxon>Halobacteriales</taxon>
        <taxon>Haloarculaceae</taxon>
        <taxon>Halorhabdus</taxon>
    </lineage>
</organism>
<dbReference type="AlphaFoldDB" id="C7NTH4"/>
<dbReference type="eggNOG" id="arCOG03392">
    <property type="taxonomic scope" value="Archaea"/>
</dbReference>
<name>C7NTH4_HALUD</name>
<evidence type="ECO:0000313" key="2">
    <source>
        <dbReference type="EMBL" id="ACV12164.1"/>
    </source>
</evidence>
<dbReference type="Proteomes" id="UP000002071">
    <property type="component" value="Chromosome"/>
</dbReference>
<keyword evidence="1" id="KW-0472">Membrane</keyword>
<evidence type="ECO:0000256" key="1">
    <source>
        <dbReference type="SAM" id="Phobius"/>
    </source>
</evidence>
<protein>
    <submittedName>
        <fullName evidence="2">Putative membrane-bound metal-dependent hydrolase</fullName>
    </submittedName>
</protein>
<dbReference type="GO" id="GO:0016787">
    <property type="term" value="F:hydrolase activity"/>
    <property type="evidence" value="ECO:0007669"/>
    <property type="project" value="UniProtKB-KW"/>
</dbReference>
<dbReference type="EMBL" id="CP001687">
    <property type="protein sequence ID" value="ACV12164.1"/>
    <property type="molecule type" value="Genomic_DNA"/>
</dbReference>
<feature type="transmembrane region" description="Helical" evidence="1">
    <location>
        <begin position="34"/>
        <end position="58"/>
    </location>
</feature>
<keyword evidence="2" id="KW-0378">Hydrolase</keyword>